<feature type="non-terminal residue" evidence="2">
    <location>
        <position position="51"/>
    </location>
</feature>
<organism evidence="2">
    <name type="scientific">Pseudochoricystis ellipsoidea</name>
    <name type="common">nom. nud.</name>
    <dbReference type="NCBI Taxonomy" id="546385"/>
    <lineage>
        <taxon>Eukaryota</taxon>
        <taxon>Viridiplantae</taxon>
        <taxon>Chlorophyta</taxon>
        <taxon>core chlorophytes</taxon>
        <taxon>Trebouxiophyceae</taxon>
    </lineage>
</organism>
<dbReference type="EMBL" id="AB444222">
    <property type="protein sequence ID" value="BAG55348.1"/>
    <property type="molecule type" value="mRNA"/>
</dbReference>
<reference evidence="2" key="2">
    <citation type="submission" date="2008-07" db="EMBL/GenBank/DDBJ databases">
        <title>Nitrogen-starvation-inducible cDNA clones isolated by using cDNA subtraction in a novel microalga accumulating lipids and hydrocarbons.</title>
        <authorList>
            <person name="Satoh A."/>
        </authorList>
    </citation>
    <scope>NUCLEOTIDE SEQUENCE</scope>
    <source>
        <strain evidence="2">MBIC11204</strain>
    </source>
</reference>
<reference evidence="2" key="1">
    <citation type="submission" date="2008-07" db="EMBL/GenBank/DDBJ databases">
        <title>Characterization of the lipid accumulation in a new microalgal species, Pseudochoricystis ellipsoidea (Trebouxiophyceae).</title>
        <authorList>
            <person name="Satoh A."/>
            <person name="Kato M."/>
            <person name="Yamato K.T."/>
            <person name="Ikegami Y."/>
            <person name="Sekiguchi H."/>
            <person name="Kurano N."/>
            <person name="Miyachi S."/>
        </authorList>
    </citation>
    <scope>NUCLEOTIDE SEQUENCE</scope>
    <source>
        <strain evidence="2">MBIC11204</strain>
    </source>
</reference>
<proteinExistence type="evidence at transcript level"/>
<dbReference type="AlphaFoldDB" id="B3Y5J1"/>
<protein>
    <submittedName>
        <fullName evidence="2">Uncharacterized protein</fullName>
    </submittedName>
</protein>
<keyword evidence="1" id="KW-1133">Transmembrane helix</keyword>
<evidence type="ECO:0000256" key="1">
    <source>
        <dbReference type="SAM" id="Phobius"/>
    </source>
</evidence>
<name>B3Y5J1_9CHLO</name>
<keyword evidence="1" id="KW-0472">Membrane</keyword>
<feature type="transmembrane region" description="Helical" evidence="1">
    <location>
        <begin position="23"/>
        <end position="43"/>
    </location>
</feature>
<keyword evidence="1" id="KW-0812">Transmembrane</keyword>
<evidence type="ECO:0000313" key="2">
    <source>
        <dbReference type="EMBL" id="BAG55348.1"/>
    </source>
</evidence>
<sequence>FHHVGMMSFLTDTSRKCLTCAGFYWSMVFLLVMRSMQIASLGARPQQMCAD</sequence>
<feature type="non-terminal residue" evidence="2">
    <location>
        <position position="1"/>
    </location>
</feature>
<accession>B3Y5J1</accession>